<name>A0A820FMA7_9BILA</name>
<protein>
    <submittedName>
        <fullName evidence="1">Uncharacterized protein</fullName>
    </submittedName>
</protein>
<feature type="non-terminal residue" evidence="1">
    <location>
        <position position="1"/>
    </location>
</feature>
<gene>
    <name evidence="1" type="ORF">FNK824_LOCUS39254</name>
</gene>
<comment type="caution">
    <text evidence="1">The sequence shown here is derived from an EMBL/GenBank/DDBJ whole genome shotgun (WGS) entry which is preliminary data.</text>
</comment>
<accession>A0A820FMA7</accession>
<evidence type="ECO:0000313" key="1">
    <source>
        <dbReference type="EMBL" id="CAF4265268.1"/>
    </source>
</evidence>
<dbReference type="EMBL" id="CAJOBE010024854">
    <property type="protein sequence ID" value="CAF4265268.1"/>
    <property type="molecule type" value="Genomic_DNA"/>
</dbReference>
<sequence>KIDALTTKTANKWTNIFLSGSFDEFISEGRGGKHILSFYDVFPDIELLAKNYSVQRCGAKAADFDAFELEKFIDEQFYMITDIKKDPNNSLIRSVQSCRLDLRRWGARFESNSRHPYFEGRGKSNMLPDFLVMHPSGPFFQLIPVGYDKALEKYPELDEEQDIDYIESSASASMHVSSDAYFDNLTILTQFERLFKLLESKECYNNHKIEIIVDNKKGVSTRCPVDQIQWVDDKGVTQSLSCYFQHSADRGKSK</sequence>
<feature type="non-terminal residue" evidence="1">
    <location>
        <position position="254"/>
    </location>
</feature>
<reference evidence="1" key="1">
    <citation type="submission" date="2021-02" db="EMBL/GenBank/DDBJ databases">
        <authorList>
            <person name="Nowell W R."/>
        </authorList>
    </citation>
    <scope>NUCLEOTIDE SEQUENCE</scope>
</reference>
<dbReference type="AlphaFoldDB" id="A0A820FMA7"/>
<dbReference type="Proteomes" id="UP000663874">
    <property type="component" value="Unassembled WGS sequence"/>
</dbReference>
<evidence type="ECO:0000313" key="2">
    <source>
        <dbReference type="Proteomes" id="UP000663874"/>
    </source>
</evidence>
<organism evidence="1 2">
    <name type="scientific">Rotaria sordida</name>
    <dbReference type="NCBI Taxonomy" id="392033"/>
    <lineage>
        <taxon>Eukaryota</taxon>
        <taxon>Metazoa</taxon>
        <taxon>Spiralia</taxon>
        <taxon>Gnathifera</taxon>
        <taxon>Rotifera</taxon>
        <taxon>Eurotatoria</taxon>
        <taxon>Bdelloidea</taxon>
        <taxon>Philodinida</taxon>
        <taxon>Philodinidae</taxon>
        <taxon>Rotaria</taxon>
    </lineage>
</organism>
<proteinExistence type="predicted"/>